<dbReference type="Proteomes" id="UP001597180">
    <property type="component" value="Unassembled WGS sequence"/>
</dbReference>
<feature type="transmembrane region" description="Helical" evidence="1">
    <location>
        <begin position="159"/>
        <end position="180"/>
    </location>
</feature>
<keyword evidence="3" id="KW-1185">Reference proteome</keyword>
<name>A0ABW3UNP4_9BACL</name>
<dbReference type="InterPro" id="IPR032809">
    <property type="entry name" value="Put_HupE_UreJ"/>
</dbReference>
<feature type="transmembrane region" description="Helical" evidence="1">
    <location>
        <begin position="6"/>
        <end position="33"/>
    </location>
</feature>
<reference evidence="3" key="1">
    <citation type="journal article" date="2019" name="Int. J. Syst. Evol. Microbiol.">
        <title>The Global Catalogue of Microorganisms (GCM) 10K type strain sequencing project: providing services to taxonomists for standard genome sequencing and annotation.</title>
        <authorList>
            <consortium name="The Broad Institute Genomics Platform"/>
            <consortium name="The Broad Institute Genome Sequencing Center for Infectious Disease"/>
            <person name="Wu L."/>
            <person name="Ma J."/>
        </authorList>
    </citation>
    <scope>NUCLEOTIDE SEQUENCE [LARGE SCALE GENOMIC DNA]</scope>
    <source>
        <strain evidence="3">CCUG 53270</strain>
    </source>
</reference>
<accession>A0ABW3UNP4</accession>
<protein>
    <submittedName>
        <fullName evidence="2">HupE/UreJ family protein</fullName>
    </submittedName>
</protein>
<feature type="transmembrane region" description="Helical" evidence="1">
    <location>
        <begin position="96"/>
        <end position="117"/>
    </location>
</feature>
<evidence type="ECO:0000256" key="1">
    <source>
        <dbReference type="SAM" id="Phobius"/>
    </source>
</evidence>
<comment type="caution">
    <text evidence="2">The sequence shown here is derived from an EMBL/GenBank/DDBJ whole genome shotgun (WGS) entry which is preliminary data.</text>
</comment>
<proteinExistence type="predicted"/>
<dbReference type="EMBL" id="JBHTLU010000019">
    <property type="protein sequence ID" value="MFD1221909.1"/>
    <property type="molecule type" value="Genomic_DNA"/>
</dbReference>
<feature type="transmembrane region" description="Helical" evidence="1">
    <location>
        <begin position="123"/>
        <end position="147"/>
    </location>
</feature>
<gene>
    <name evidence="2" type="ORF">ACFQ4B_17455</name>
</gene>
<evidence type="ECO:0000313" key="2">
    <source>
        <dbReference type="EMBL" id="MFD1221909.1"/>
    </source>
</evidence>
<keyword evidence="1" id="KW-0472">Membrane</keyword>
<organism evidence="2 3">
    <name type="scientific">Paenibacillus vulneris</name>
    <dbReference type="NCBI Taxonomy" id="1133364"/>
    <lineage>
        <taxon>Bacteria</taxon>
        <taxon>Bacillati</taxon>
        <taxon>Bacillota</taxon>
        <taxon>Bacilli</taxon>
        <taxon>Bacillales</taxon>
        <taxon>Paenibacillaceae</taxon>
        <taxon>Paenibacillus</taxon>
    </lineage>
</organism>
<sequence>MDLMTVVFMYINLGLEHILSGYDHLLFLLALLIAAERFTAILKIITAFTIAHSITLCLAALGLVPVYPKWIEAGIALTICYVAVENFFVKSFHWRWILTFVFGLIHGLGFASAISEIGFHQSYLVTSLISFNVGIELGQLGIVAILLPLFVQLRRRKPVYAWFFRGTSACIFVIGLYWLIQRLGWAA</sequence>
<dbReference type="RefSeq" id="WP_192703663.1">
    <property type="nucleotide sequence ID" value="NZ_BAABJG010000003.1"/>
</dbReference>
<dbReference type="Pfam" id="PF13795">
    <property type="entry name" value="HupE_UreJ_2"/>
    <property type="match status" value="1"/>
</dbReference>
<keyword evidence="1" id="KW-1133">Transmembrane helix</keyword>
<feature type="transmembrane region" description="Helical" evidence="1">
    <location>
        <begin position="70"/>
        <end position="89"/>
    </location>
</feature>
<evidence type="ECO:0000313" key="3">
    <source>
        <dbReference type="Proteomes" id="UP001597180"/>
    </source>
</evidence>
<feature type="transmembrane region" description="Helical" evidence="1">
    <location>
        <begin position="40"/>
        <end position="64"/>
    </location>
</feature>
<keyword evidence="1" id="KW-0812">Transmembrane</keyword>